<dbReference type="PANTHER" id="PTHR43685:SF2">
    <property type="entry name" value="GLYCOSYLTRANSFERASE 2-LIKE DOMAIN-CONTAINING PROTEIN"/>
    <property type="match status" value="1"/>
</dbReference>
<protein>
    <submittedName>
        <fullName evidence="2">Glycosyltransferase</fullName>
    </submittedName>
</protein>
<accession>A0A5D0CQZ1</accession>
<feature type="domain" description="Glycosyltransferase 2-like" evidence="1">
    <location>
        <begin position="19"/>
        <end position="149"/>
    </location>
</feature>
<evidence type="ECO:0000313" key="2">
    <source>
        <dbReference type="EMBL" id="TYA12172.1"/>
    </source>
</evidence>
<dbReference type="InterPro" id="IPR050834">
    <property type="entry name" value="Glycosyltransf_2"/>
</dbReference>
<evidence type="ECO:0000313" key="3">
    <source>
        <dbReference type="Proteomes" id="UP000325218"/>
    </source>
</evidence>
<dbReference type="Proteomes" id="UP000325218">
    <property type="component" value="Unassembled WGS sequence"/>
</dbReference>
<name>A0A5D0CQZ1_9BACL</name>
<dbReference type="GO" id="GO:0016740">
    <property type="term" value="F:transferase activity"/>
    <property type="evidence" value="ECO:0007669"/>
    <property type="project" value="UniProtKB-KW"/>
</dbReference>
<dbReference type="AlphaFoldDB" id="A0A5D0CQZ1"/>
<dbReference type="RefSeq" id="WP_148453632.1">
    <property type="nucleotide sequence ID" value="NZ_VSDO01000003.1"/>
</dbReference>
<dbReference type="Pfam" id="PF00535">
    <property type="entry name" value="Glycos_transf_2"/>
    <property type="match status" value="1"/>
</dbReference>
<evidence type="ECO:0000259" key="1">
    <source>
        <dbReference type="Pfam" id="PF00535"/>
    </source>
</evidence>
<dbReference type="InterPro" id="IPR029044">
    <property type="entry name" value="Nucleotide-diphossugar_trans"/>
</dbReference>
<dbReference type="EMBL" id="VSDO01000003">
    <property type="protein sequence ID" value="TYA12172.1"/>
    <property type="molecule type" value="Genomic_DNA"/>
</dbReference>
<organism evidence="2 3">
    <name type="scientific">Paenibacillus faecis</name>
    <dbReference type="NCBI Taxonomy" id="862114"/>
    <lineage>
        <taxon>Bacteria</taxon>
        <taxon>Bacillati</taxon>
        <taxon>Bacillota</taxon>
        <taxon>Bacilli</taxon>
        <taxon>Bacillales</taxon>
        <taxon>Paenibacillaceae</taxon>
        <taxon>Paenibacillus</taxon>
    </lineage>
</organism>
<keyword evidence="2" id="KW-0808">Transferase</keyword>
<comment type="caution">
    <text evidence="2">The sequence shown here is derived from an EMBL/GenBank/DDBJ whole genome shotgun (WGS) entry which is preliminary data.</text>
</comment>
<reference evidence="2 3" key="1">
    <citation type="submission" date="2019-08" db="EMBL/GenBank/DDBJ databases">
        <title>Genome sequencing of Paenibacillus faecis DSM 23593(T).</title>
        <authorList>
            <person name="Kook J.-K."/>
            <person name="Park S.-N."/>
            <person name="Lim Y.K."/>
        </authorList>
    </citation>
    <scope>NUCLEOTIDE SEQUENCE [LARGE SCALE GENOMIC DNA]</scope>
    <source>
        <strain evidence="2 3">DSM 23593</strain>
    </source>
</reference>
<dbReference type="CDD" id="cd00761">
    <property type="entry name" value="Glyco_tranf_GTA_type"/>
    <property type="match status" value="1"/>
</dbReference>
<gene>
    <name evidence="2" type="ORF">FRY98_15765</name>
</gene>
<dbReference type="SUPFAM" id="SSF53448">
    <property type="entry name" value="Nucleotide-diphospho-sugar transferases"/>
    <property type="match status" value="1"/>
</dbReference>
<sequence length="249" mass="28918">MGTGKTSTTKSAKTQGVSVITCTNRRSYMNNLIKNYLRQSYPSKELIIIINKNNIPLAPYEKLARKHRNISVFRLPEHSTLGACLNFAVQKAKFRYIAKFDDDDYYAPFYLTESLQALHRTKADVIGKRAHYMYLRGSRTLLLRFPQDENRPVTRLPGATLLIKKDVLNKVPFPDRSVGEDDLFCLRSKKRGFKVYSAGRYNFVAIRRKNSANHTWIISDKELLAHHRKIPHVRDYKKYVQKPPKGRRS</sequence>
<dbReference type="Gene3D" id="3.90.550.10">
    <property type="entry name" value="Spore Coat Polysaccharide Biosynthesis Protein SpsA, Chain A"/>
    <property type="match status" value="1"/>
</dbReference>
<keyword evidence="3" id="KW-1185">Reference proteome</keyword>
<dbReference type="OrthoDB" id="6713581at2"/>
<proteinExistence type="predicted"/>
<dbReference type="InterPro" id="IPR001173">
    <property type="entry name" value="Glyco_trans_2-like"/>
</dbReference>
<dbReference type="PANTHER" id="PTHR43685">
    <property type="entry name" value="GLYCOSYLTRANSFERASE"/>
    <property type="match status" value="1"/>
</dbReference>